<proteinExistence type="predicted"/>
<accession>A0ABR0NLF4</accession>
<keyword evidence="2" id="KW-1185">Reference proteome</keyword>
<reference evidence="1 2" key="1">
    <citation type="submission" date="2023-03" db="EMBL/GenBank/DDBJ databases">
        <title>WGS of Gossypium arboreum.</title>
        <authorList>
            <person name="Yu D."/>
        </authorList>
    </citation>
    <scope>NUCLEOTIDE SEQUENCE [LARGE SCALE GENOMIC DNA]</scope>
    <source>
        <tissue evidence="1">Leaf</tissue>
    </source>
</reference>
<sequence length="89" mass="10238">MIVEEVTTKVQKELGMMQGELAQLQVKFSQLDARIDARLKDFQEGLKSEVRSEIRSELRSELHLLFEQYFGQVPPVLVTGLASRKGREF</sequence>
<name>A0ABR0NLF4_GOSAR</name>
<protein>
    <submittedName>
        <fullName evidence="1">Uncharacterized protein</fullName>
    </submittedName>
</protein>
<gene>
    <name evidence="1" type="ORF">PVK06_036240</name>
</gene>
<dbReference type="Proteomes" id="UP001358586">
    <property type="component" value="Chromosome 10"/>
</dbReference>
<evidence type="ECO:0000313" key="2">
    <source>
        <dbReference type="Proteomes" id="UP001358586"/>
    </source>
</evidence>
<comment type="caution">
    <text evidence="1">The sequence shown here is derived from an EMBL/GenBank/DDBJ whole genome shotgun (WGS) entry which is preliminary data.</text>
</comment>
<evidence type="ECO:0000313" key="1">
    <source>
        <dbReference type="EMBL" id="KAK5794986.1"/>
    </source>
</evidence>
<dbReference type="EMBL" id="JARKNE010000010">
    <property type="protein sequence ID" value="KAK5794986.1"/>
    <property type="molecule type" value="Genomic_DNA"/>
</dbReference>
<organism evidence="1 2">
    <name type="scientific">Gossypium arboreum</name>
    <name type="common">Tree cotton</name>
    <name type="synonym">Gossypium nanking</name>
    <dbReference type="NCBI Taxonomy" id="29729"/>
    <lineage>
        <taxon>Eukaryota</taxon>
        <taxon>Viridiplantae</taxon>
        <taxon>Streptophyta</taxon>
        <taxon>Embryophyta</taxon>
        <taxon>Tracheophyta</taxon>
        <taxon>Spermatophyta</taxon>
        <taxon>Magnoliopsida</taxon>
        <taxon>eudicotyledons</taxon>
        <taxon>Gunneridae</taxon>
        <taxon>Pentapetalae</taxon>
        <taxon>rosids</taxon>
        <taxon>malvids</taxon>
        <taxon>Malvales</taxon>
        <taxon>Malvaceae</taxon>
        <taxon>Malvoideae</taxon>
        <taxon>Gossypium</taxon>
    </lineage>
</organism>